<dbReference type="Pfam" id="PF00895">
    <property type="entry name" value="ATP-synt_8"/>
    <property type="match status" value="1"/>
</dbReference>
<name>A0A7H1KHZ5_9CUCU</name>
<evidence type="ECO:0000256" key="12">
    <source>
        <dbReference type="RuleBase" id="RU003661"/>
    </source>
</evidence>
<keyword evidence="6 12" id="KW-0812">Transmembrane</keyword>
<sequence length="50" mass="6273">MPQMAPINWTLIYIYIIMLYLILLILNFYLLSYTKPWSSYKSRKKKHFWK</sequence>
<evidence type="ECO:0000256" key="10">
    <source>
        <dbReference type="ARBA" id="ARBA00023128"/>
    </source>
</evidence>
<dbReference type="GO" id="GO:0015986">
    <property type="term" value="P:proton motive force-driven ATP synthesis"/>
    <property type="evidence" value="ECO:0007669"/>
    <property type="project" value="InterPro"/>
</dbReference>
<evidence type="ECO:0000256" key="2">
    <source>
        <dbReference type="ARBA" id="ARBA00008892"/>
    </source>
</evidence>
<dbReference type="GO" id="GO:0015078">
    <property type="term" value="F:proton transmembrane transporter activity"/>
    <property type="evidence" value="ECO:0007669"/>
    <property type="project" value="InterPro"/>
</dbReference>
<evidence type="ECO:0000256" key="1">
    <source>
        <dbReference type="ARBA" id="ARBA00004304"/>
    </source>
</evidence>
<organism evidence="14">
    <name type="scientific">Trigonopterus singkawangensis</name>
    <dbReference type="NCBI Taxonomy" id="1729343"/>
    <lineage>
        <taxon>Eukaryota</taxon>
        <taxon>Metazoa</taxon>
        <taxon>Ecdysozoa</taxon>
        <taxon>Arthropoda</taxon>
        <taxon>Hexapoda</taxon>
        <taxon>Insecta</taxon>
        <taxon>Pterygota</taxon>
        <taxon>Neoptera</taxon>
        <taxon>Endopterygota</taxon>
        <taxon>Coleoptera</taxon>
        <taxon>Polyphaga</taxon>
        <taxon>Cucujiformia</taxon>
        <taxon>Curculionidae</taxon>
        <taxon>Cryptorhynchinae</taxon>
        <taxon>Trigonopterus</taxon>
    </lineage>
</organism>
<dbReference type="GO" id="GO:0031966">
    <property type="term" value="C:mitochondrial membrane"/>
    <property type="evidence" value="ECO:0007669"/>
    <property type="project" value="UniProtKB-SubCell"/>
</dbReference>
<protein>
    <recommendedName>
        <fullName evidence="12">ATP synthase complex subunit 8</fullName>
    </recommendedName>
</protein>
<dbReference type="EMBL" id="MT653607">
    <property type="protein sequence ID" value="QNT26911.1"/>
    <property type="molecule type" value="Genomic_DNA"/>
</dbReference>
<dbReference type="RefSeq" id="YP_009937401.1">
    <property type="nucleotide sequence ID" value="NC_050890.1"/>
</dbReference>
<evidence type="ECO:0000256" key="7">
    <source>
        <dbReference type="ARBA" id="ARBA00022781"/>
    </source>
</evidence>
<comment type="similarity">
    <text evidence="2 12">Belongs to the ATPase protein 8 family.</text>
</comment>
<reference evidence="14" key="1">
    <citation type="submission" date="2020-06" db="EMBL/GenBank/DDBJ databases">
        <title>Mitochondrial genomes of twelve species of hyperdiverse Trigonopterus weevils.</title>
        <authorList>
            <person name="Narakusumo R.P."/>
            <person name="Pons J."/>
            <person name="Riedel A."/>
        </authorList>
    </citation>
    <scope>NUCLEOTIDE SEQUENCE</scope>
</reference>
<evidence type="ECO:0000256" key="5">
    <source>
        <dbReference type="ARBA" id="ARBA00022547"/>
    </source>
</evidence>
<keyword evidence="7 12" id="KW-0375">Hydrogen ion transport</keyword>
<accession>A0A7H1KHZ5</accession>
<keyword evidence="5 12" id="KW-0138">CF(0)</keyword>
<geneLocation type="mitochondrion" evidence="14"/>
<dbReference type="InterPro" id="IPR001421">
    <property type="entry name" value="ATP8_metazoa"/>
</dbReference>
<evidence type="ECO:0000256" key="8">
    <source>
        <dbReference type="ARBA" id="ARBA00022989"/>
    </source>
</evidence>
<keyword evidence="10 12" id="KW-0496">Mitochondrion</keyword>
<keyword evidence="4 12" id="KW-0813">Transport</keyword>
<feature type="transmembrane region" description="Helical" evidence="13">
    <location>
        <begin position="12"/>
        <end position="34"/>
    </location>
</feature>
<evidence type="ECO:0000256" key="11">
    <source>
        <dbReference type="ARBA" id="ARBA00023136"/>
    </source>
</evidence>
<keyword evidence="11 13" id="KW-0472">Membrane</keyword>
<evidence type="ECO:0000256" key="13">
    <source>
        <dbReference type="SAM" id="Phobius"/>
    </source>
</evidence>
<evidence type="ECO:0000313" key="14">
    <source>
        <dbReference type="EMBL" id="QNT26911.1"/>
    </source>
</evidence>
<dbReference type="AlphaFoldDB" id="A0A7H1KHZ5"/>
<evidence type="ECO:0000256" key="9">
    <source>
        <dbReference type="ARBA" id="ARBA00023065"/>
    </source>
</evidence>
<proteinExistence type="inferred from homology"/>
<gene>
    <name evidence="14" type="primary">atp8</name>
</gene>
<keyword evidence="8 13" id="KW-1133">Transmembrane helix</keyword>
<dbReference type="GO" id="GO:0045259">
    <property type="term" value="C:proton-transporting ATP synthase complex"/>
    <property type="evidence" value="ECO:0007669"/>
    <property type="project" value="UniProtKB-KW"/>
</dbReference>
<comment type="subunit">
    <text evidence="3">F-type ATPases have 2 components, CF(1) - the catalytic core - and CF(0) - the membrane proton channel.</text>
</comment>
<evidence type="ECO:0000256" key="3">
    <source>
        <dbReference type="ARBA" id="ARBA00011291"/>
    </source>
</evidence>
<dbReference type="GeneID" id="59435162"/>
<evidence type="ECO:0000256" key="6">
    <source>
        <dbReference type="ARBA" id="ARBA00022692"/>
    </source>
</evidence>
<evidence type="ECO:0000256" key="4">
    <source>
        <dbReference type="ARBA" id="ARBA00022448"/>
    </source>
</evidence>
<comment type="subcellular location">
    <subcellularLocation>
        <location evidence="1 12">Mitochondrion membrane</location>
        <topology evidence="1 12">Single-pass membrane protein</topology>
    </subcellularLocation>
</comment>
<keyword evidence="9 12" id="KW-0406">Ion transport</keyword>